<keyword evidence="2" id="KW-0732">Signal</keyword>
<keyword evidence="6" id="KW-1185">Reference proteome</keyword>
<evidence type="ECO:0000256" key="1">
    <source>
        <dbReference type="SAM" id="Phobius"/>
    </source>
</evidence>
<feature type="chain" id="PRO_5032754099" evidence="2">
    <location>
        <begin position="26"/>
        <end position="353"/>
    </location>
</feature>
<sequence length="353" mass="40040">MMKRIRLSSLILFLFLACINSKANAAANNYGLKPIYGANQIAKNGQLDIFGDPGSQQIITLGILNQDQKAHRYTARFYTAYTSGSGNYAYYRQRKIDPSLRLNLRHYVQPKQKTVKVAANQLQNVSFQVQIPKSSINGYLMGGIVVTPAKGEAISRTVSQNGILLKNQFRQGIPVKIRQDKNLNRQPEFRVRQIVPTVNRAMKVRGVKANLQNYVAGFNGDIAAVATVTKRPDKHQFKKVSRQTHLSPAPNSNYNYQIDWGDSPLQAGDYHLNLKLRSADQTRSWVINKNFTINNSQAKKYNQLSGIEPNYLWLWLSIALLTLLLVLGIGIYFGRRSQQKIQQQFLKEQKNKN</sequence>
<dbReference type="Pfam" id="PF11797">
    <property type="entry name" value="WxLIP_HBD"/>
    <property type="match status" value="1"/>
</dbReference>
<evidence type="ECO:0000313" key="6">
    <source>
        <dbReference type="Proteomes" id="UP000563523"/>
    </source>
</evidence>
<feature type="domain" description="WxL Interacting Protein host binding" evidence="4">
    <location>
        <begin position="161"/>
        <end position="303"/>
    </location>
</feature>
<dbReference type="InterPro" id="IPR021759">
    <property type="entry name" value="WxLIP_HBD"/>
</dbReference>
<evidence type="ECO:0000259" key="4">
    <source>
        <dbReference type="Pfam" id="PF11797"/>
    </source>
</evidence>
<comment type="caution">
    <text evidence="5">The sequence shown here is derived from an EMBL/GenBank/DDBJ whole genome shotgun (WGS) entry which is preliminary data.</text>
</comment>
<protein>
    <submittedName>
        <fullName evidence="5">DUF3324 domain-containing protein</fullName>
    </submittedName>
</protein>
<name>A0A850R6H7_9LACO</name>
<evidence type="ECO:0000313" key="5">
    <source>
        <dbReference type="EMBL" id="NVY96242.1"/>
    </source>
</evidence>
<dbReference type="PROSITE" id="PS51257">
    <property type="entry name" value="PROKAR_LIPOPROTEIN"/>
    <property type="match status" value="1"/>
</dbReference>
<dbReference type="Proteomes" id="UP000563523">
    <property type="component" value="Unassembled WGS sequence"/>
</dbReference>
<keyword evidence="1" id="KW-1133">Transmembrane helix</keyword>
<evidence type="ECO:0000256" key="2">
    <source>
        <dbReference type="SAM" id="SignalP"/>
    </source>
</evidence>
<feature type="domain" description="WxL Interacting Protein peptidoglycan binding" evidence="3">
    <location>
        <begin position="32"/>
        <end position="147"/>
    </location>
</feature>
<feature type="transmembrane region" description="Helical" evidence="1">
    <location>
        <begin position="312"/>
        <end position="333"/>
    </location>
</feature>
<keyword evidence="1" id="KW-0472">Membrane</keyword>
<proteinExistence type="predicted"/>
<accession>A0A850R6H7</accession>
<keyword evidence="1" id="KW-0812">Transmembrane</keyword>
<dbReference type="InterPro" id="IPR010317">
    <property type="entry name" value="WxLIP_PGBD"/>
</dbReference>
<dbReference type="Pfam" id="PF06030">
    <property type="entry name" value="WxLIP_PGBD"/>
    <property type="match status" value="1"/>
</dbReference>
<feature type="signal peptide" evidence="2">
    <location>
        <begin position="1"/>
        <end position="25"/>
    </location>
</feature>
<gene>
    <name evidence="5" type="ORF">HU830_03495</name>
</gene>
<dbReference type="EMBL" id="JABZEC010000003">
    <property type="protein sequence ID" value="NVY96242.1"/>
    <property type="molecule type" value="Genomic_DNA"/>
</dbReference>
<organism evidence="5 6">
    <name type="scientific">Bombilactobacillus apium</name>
    <dbReference type="NCBI Taxonomy" id="2675299"/>
    <lineage>
        <taxon>Bacteria</taxon>
        <taxon>Bacillati</taxon>
        <taxon>Bacillota</taxon>
        <taxon>Bacilli</taxon>
        <taxon>Lactobacillales</taxon>
        <taxon>Lactobacillaceae</taxon>
        <taxon>Bombilactobacillus</taxon>
    </lineage>
</organism>
<evidence type="ECO:0000259" key="3">
    <source>
        <dbReference type="Pfam" id="PF06030"/>
    </source>
</evidence>
<dbReference type="AlphaFoldDB" id="A0A850R6H7"/>
<reference evidence="5 6" key="1">
    <citation type="submission" date="2020-06" db="EMBL/GenBank/DDBJ databases">
        <authorList>
            <person name="Kang J."/>
        </authorList>
    </citation>
    <scope>NUCLEOTIDE SEQUENCE [LARGE SCALE GENOMIC DNA]</scope>
    <source>
        <strain evidence="5 6">DCY120</strain>
    </source>
</reference>